<keyword evidence="2" id="KW-1185">Reference proteome</keyword>
<reference evidence="1 2" key="1">
    <citation type="submission" date="2016-06" db="EMBL/GenBank/DDBJ databases">
        <title>Evolution of pathogenesis and genome organization in the Tremellales.</title>
        <authorList>
            <person name="Cuomo C."/>
            <person name="Litvintseva A."/>
            <person name="Heitman J."/>
            <person name="Chen Y."/>
            <person name="Sun S."/>
            <person name="Springer D."/>
            <person name="Dromer F."/>
            <person name="Young S."/>
            <person name="Zeng Q."/>
            <person name="Chapman S."/>
            <person name="Gujja S."/>
            <person name="Saif S."/>
            <person name="Birren B."/>
        </authorList>
    </citation>
    <scope>NUCLEOTIDE SEQUENCE [LARGE SCALE GENOMIC DNA]</scope>
    <source>
        <strain evidence="1 2">ATCC 28783</strain>
    </source>
</reference>
<sequence>MPNCFWRDDPAVTSHDLLTVNGQHTSITEIQTVIRDLINDCEDRLLKLIGNLDLLPPLAQVHDRLGSSSLGYSAMSDPRNHTLSKASGALFTKAVTDPLLSRQVLGSDSRPIHRGPRSDNKDLRWDHEVVGSLMVYCDNILRLLSVAAHMTYGSPARGTELLTVKLSNNKEGLRGWYVVGGRVVLVCRWQKTSGLEGGKDTMIPRVLDASVSKLFLRYCAYVRPFQGSEGRVFKAVGLDEGHRVGVRGIFQGRHRAGGLEAARLLSARLLLHQASSRFRQGIRRFGAILRSFFQRPLLLVQQGR</sequence>
<gene>
    <name evidence="1" type="ORF">M231_03805</name>
</gene>
<dbReference type="EMBL" id="SDIL01000039">
    <property type="protein sequence ID" value="RXK38960.1"/>
    <property type="molecule type" value="Genomic_DNA"/>
</dbReference>
<dbReference type="InParanoid" id="A0A4Q1BMK5"/>
<accession>A0A4Q1BMK5</accession>
<dbReference type="AlphaFoldDB" id="A0A4Q1BMK5"/>
<organism evidence="1 2">
    <name type="scientific">Tremella mesenterica</name>
    <name type="common">Jelly fungus</name>
    <dbReference type="NCBI Taxonomy" id="5217"/>
    <lineage>
        <taxon>Eukaryota</taxon>
        <taxon>Fungi</taxon>
        <taxon>Dikarya</taxon>
        <taxon>Basidiomycota</taxon>
        <taxon>Agaricomycotina</taxon>
        <taxon>Tremellomycetes</taxon>
        <taxon>Tremellales</taxon>
        <taxon>Tremellaceae</taxon>
        <taxon>Tremella</taxon>
    </lineage>
</organism>
<evidence type="ECO:0000313" key="1">
    <source>
        <dbReference type="EMBL" id="RXK38960.1"/>
    </source>
</evidence>
<name>A0A4Q1BMK5_TREME</name>
<evidence type="ECO:0000313" key="2">
    <source>
        <dbReference type="Proteomes" id="UP000289152"/>
    </source>
</evidence>
<dbReference type="Proteomes" id="UP000289152">
    <property type="component" value="Unassembled WGS sequence"/>
</dbReference>
<dbReference type="OrthoDB" id="3151137at2759"/>
<dbReference type="STRING" id="5217.A0A4Q1BMK5"/>
<comment type="caution">
    <text evidence="1">The sequence shown here is derived from an EMBL/GenBank/DDBJ whole genome shotgun (WGS) entry which is preliminary data.</text>
</comment>
<proteinExistence type="predicted"/>
<protein>
    <submittedName>
        <fullName evidence="1">Uncharacterized protein</fullName>
    </submittedName>
</protein>